<dbReference type="FunFam" id="1.20.1050.10:FF:000039">
    <property type="entry name" value="Glutathione S-transferase theta-1"/>
    <property type="match status" value="1"/>
</dbReference>
<dbReference type="InterPro" id="IPR040079">
    <property type="entry name" value="Glutathione_S-Trfase"/>
</dbReference>
<dbReference type="InterPro" id="IPR040075">
    <property type="entry name" value="GST_N_Theta"/>
</dbReference>
<dbReference type="CDD" id="cd03183">
    <property type="entry name" value="GST_C_Theta"/>
    <property type="match status" value="1"/>
</dbReference>
<dbReference type="PANTHER" id="PTHR43917:SF8">
    <property type="entry name" value="GH16740P-RELATED"/>
    <property type="match status" value="1"/>
</dbReference>
<dbReference type="PROSITE" id="PS50405">
    <property type="entry name" value="GST_CTER"/>
    <property type="match status" value="1"/>
</dbReference>
<keyword evidence="3" id="KW-0963">Cytoplasm</keyword>
<evidence type="ECO:0000313" key="8">
    <source>
        <dbReference type="EnsemblMetazoa" id="ACHR014952-PA"/>
    </source>
</evidence>
<dbReference type="STRING" id="43041.A0A240PLM9"/>
<dbReference type="PROSITE" id="PS50404">
    <property type="entry name" value="GST_NTER"/>
    <property type="match status" value="1"/>
</dbReference>
<dbReference type="InterPro" id="IPR051369">
    <property type="entry name" value="GST_Theta"/>
</dbReference>
<evidence type="ECO:0000313" key="9">
    <source>
        <dbReference type="Proteomes" id="UP000075881"/>
    </source>
</evidence>
<evidence type="ECO:0000256" key="5">
    <source>
        <dbReference type="ARBA" id="ARBA00047960"/>
    </source>
</evidence>
<dbReference type="SFLD" id="SFLDS00019">
    <property type="entry name" value="Glutathione_Transferase_(cytos"/>
    <property type="match status" value="1"/>
</dbReference>
<dbReference type="InterPro" id="IPR010987">
    <property type="entry name" value="Glutathione-S-Trfase_C-like"/>
</dbReference>
<dbReference type="GO" id="GO:0004364">
    <property type="term" value="F:glutathione transferase activity"/>
    <property type="evidence" value="ECO:0007669"/>
    <property type="project" value="UniProtKB-EC"/>
</dbReference>
<evidence type="ECO:0000256" key="1">
    <source>
        <dbReference type="ARBA" id="ARBA00004496"/>
    </source>
</evidence>
<comment type="catalytic activity">
    <reaction evidence="5">
        <text>RX + glutathione = an S-substituted glutathione + a halide anion + H(+)</text>
        <dbReference type="Rhea" id="RHEA:16437"/>
        <dbReference type="ChEBI" id="CHEBI:15378"/>
        <dbReference type="ChEBI" id="CHEBI:16042"/>
        <dbReference type="ChEBI" id="CHEBI:17792"/>
        <dbReference type="ChEBI" id="CHEBI:57925"/>
        <dbReference type="ChEBI" id="CHEBI:90779"/>
        <dbReference type="EC" id="2.5.1.18"/>
    </reaction>
</comment>
<feature type="domain" description="GST N-terminal" evidence="6">
    <location>
        <begin position="3"/>
        <end position="85"/>
    </location>
</feature>
<evidence type="ECO:0008006" key="10">
    <source>
        <dbReference type="Google" id="ProtNLM"/>
    </source>
</evidence>
<dbReference type="EnsemblMetazoa" id="ACHR014952-RA">
    <property type="protein sequence ID" value="ACHR014952-PA"/>
    <property type="gene ID" value="ACHR014952"/>
</dbReference>
<dbReference type="InterPro" id="IPR036249">
    <property type="entry name" value="Thioredoxin-like_sf"/>
</dbReference>
<dbReference type="VEuPathDB" id="VectorBase:ACHR014952"/>
<dbReference type="AlphaFoldDB" id="A0A240PLM9"/>
<organism evidence="8 9">
    <name type="scientific">Anopheles christyi</name>
    <dbReference type="NCBI Taxonomy" id="43041"/>
    <lineage>
        <taxon>Eukaryota</taxon>
        <taxon>Metazoa</taxon>
        <taxon>Ecdysozoa</taxon>
        <taxon>Arthropoda</taxon>
        <taxon>Hexapoda</taxon>
        <taxon>Insecta</taxon>
        <taxon>Pterygota</taxon>
        <taxon>Neoptera</taxon>
        <taxon>Endopterygota</taxon>
        <taxon>Diptera</taxon>
        <taxon>Nematocera</taxon>
        <taxon>Culicoidea</taxon>
        <taxon>Culicidae</taxon>
        <taxon>Anophelinae</taxon>
        <taxon>Anopheles</taxon>
    </lineage>
</organism>
<proteinExistence type="inferred from homology"/>
<dbReference type="SUPFAM" id="SSF52833">
    <property type="entry name" value="Thioredoxin-like"/>
    <property type="match status" value="1"/>
</dbReference>
<accession>A0A240PLM9</accession>
<dbReference type="CDD" id="cd03050">
    <property type="entry name" value="GST_N_Theta"/>
    <property type="match status" value="1"/>
</dbReference>
<name>A0A240PLM9_9DIPT</name>
<evidence type="ECO:0000259" key="7">
    <source>
        <dbReference type="PROSITE" id="PS50405"/>
    </source>
</evidence>
<dbReference type="Gene3D" id="3.40.30.10">
    <property type="entry name" value="Glutaredoxin"/>
    <property type="match status" value="1"/>
</dbReference>
<evidence type="ECO:0000256" key="3">
    <source>
        <dbReference type="ARBA" id="ARBA00022490"/>
    </source>
</evidence>
<keyword evidence="9" id="KW-1185">Reference proteome</keyword>
<dbReference type="Gene3D" id="1.20.1050.10">
    <property type="match status" value="1"/>
</dbReference>
<keyword evidence="4" id="KW-0808">Transferase</keyword>
<comment type="subcellular location">
    <subcellularLocation>
        <location evidence="1">Cytoplasm</location>
    </subcellularLocation>
</comment>
<dbReference type="PANTHER" id="PTHR43917">
    <property type="match status" value="1"/>
</dbReference>
<reference evidence="9" key="1">
    <citation type="submission" date="2013-03" db="EMBL/GenBank/DDBJ databases">
        <title>The Genome Sequence of Anopheles christyi ACHKN1017.</title>
        <authorList>
            <consortium name="The Broad Institute Genomics Platform"/>
            <person name="Neafsey D.E."/>
            <person name="Besansky N."/>
            <person name="Walker B."/>
            <person name="Young S.K."/>
            <person name="Zeng Q."/>
            <person name="Gargeya S."/>
            <person name="Fitzgerald M."/>
            <person name="Haas B."/>
            <person name="Abouelleil A."/>
            <person name="Allen A.W."/>
            <person name="Alvarado L."/>
            <person name="Arachchi H.M."/>
            <person name="Berlin A.M."/>
            <person name="Chapman S.B."/>
            <person name="Gainer-Dewar J."/>
            <person name="Goldberg J."/>
            <person name="Griggs A."/>
            <person name="Gujja S."/>
            <person name="Hansen M."/>
            <person name="Howarth C."/>
            <person name="Imamovic A."/>
            <person name="Ireland A."/>
            <person name="Larimer J."/>
            <person name="McCowan C."/>
            <person name="Murphy C."/>
            <person name="Pearson M."/>
            <person name="Poon T.W."/>
            <person name="Priest M."/>
            <person name="Roberts A."/>
            <person name="Saif S."/>
            <person name="Shea T."/>
            <person name="Sisk P."/>
            <person name="Sykes S."/>
            <person name="Wortman J."/>
            <person name="Nusbaum C."/>
            <person name="Birren B."/>
        </authorList>
    </citation>
    <scope>NUCLEOTIDE SEQUENCE [LARGE SCALE GENOMIC DNA]</scope>
    <source>
        <strain evidence="9">ACHKN1017</strain>
    </source>
</reference>
<dbReference type="InterPro" id="IPR036282">
    <property type="entry name" value="Glutathione-S-Trfase_C_sf"/>
</dbReference>
<evidence type="ECO:0000259" key="6">
    <source>
        <dbReference type="PROSITE" id="PS50404"/>
    </source>
</evidence>
<dbReference type="GO" id="GO:0006749">
    <property type="term" value="P:glutathione metabolic process"/>
    <property type="evidence" value="ECO:0007669"/>
    <property type="project" value="TreeGrafter"/>
</dbReference>
<evidence type="ECO:0000256" key="4">
    <source>
        <dbReference type="ARBA" id="ARBA00022679"/>
    </source>
</evidence>
<dbReference type="InterPro" id="IPR004045">
    <property type="entry name" value="Glutathione_S-Trfase_N"/>
</dbReference>
<protein>
    <recommendedName>
        <fullName evidence="10">Glutathione S-transferase theta class 2</fullName>
    </recommendedName>
</protein>
<dbReference type="Pfam" id="PF02798">
    <property type="entry name" value="GST_N"/>
    <property type="match status" value="1"/>
</dbReference>
<comment type="similarity">
    <text evidence="2">Belongs to the GST superfamily. Theta family.</text>
</comment>
<dbReference type="Pfam" id="PF13410">
    <property type="entry name" value="GST_C_2"/>
    <property type="match status" value="1"/>
</dbReference>
<evidence type="ECO:0000256" key="2">
    <source>
        <dbReference type="ARBA" id="ARBA00009899"/>
    </source>
</evidence>
<dbReference type="InterPro" id="IPR040077">
    <property type="entry name" value="GST_C_Theta"/>
</dbReference>
<feature type="domain" description="GST C-terminal" evidence="7">
    <location>
        <begin position="91"/>
        <end position="229"/>
    </location>
</feature>
<dbReference type="SFLD" id="SFLDG00358">
    <property type="entry name" value="Main_(cytGST)"/>
    <property type="match status" value="1"/>
</dbReference>
<dbReference type="GO" id="GO:0005737">
    <property type="term" value="C:cytoplasm"/>
    <property type="evidence" value="ECO:0007669"/>
    <property type="project" value="UniProtKB-SubCell"/>
</dbReference>
<reference evidence="8" key="2">
    <citation type="submission" date="2020-05" db="UniProtKB">
        <authorList>
            <consortium name="EnsemblMetazoa"/>
        </authorList>
    </citation>
    <scope>IDENTIFICATION</scope>
    <source>
        <strain evidence="8">ACHKN1017</strain>
    </source>
</reference>
<sequence>MSRGIKLYYDLMSQPSRALYIFLSTNKIPFERYPIALRKFEHHTKEYQKNVNRYGKVPCIAEQNFRLAESVAIYRYLCREYPIPRHWYPDDTVHQARIDEYLSWQHLNLRADISLYFFHVWLNPRLAKEENAYKTERLRLRLDGILNFFEQEFLCNGKNNFISGDSISIADLSAACEIEQAKVAGFDPCVGRPHLSNWLTSIRELTNPFYDDAHKYVYRLAPEHILTPSVLEDEMKTME</sequence>
<dbReference type="Proteomes" id="UP000075881">
    <property type="component" value="Unassembled WGS sequence"/>
</dbReference>
<dbReference type="SUPFAM" id="SSF47616">
    <property type="entry name" value="GST C-terminal domain-like"/>
    <property type="match status" value="1"/>
</dbReference>